<comment type="catalytic activity">
    <reaction evidence="7">
        <text>Endonucleolytic cleavage of RNA, removing 5'-extranucleotides from tRNA precursor.</text>
        <dbReference type="EC" id="3.1.26.5"/>
    </reaction>
</comment>
<keyword evidence="5 7" id="KW-0378">Hydrolase</keyword>
<evidence type="ECO:0000256" key="1">
    <source>
        <dbReference type="ARBA" id="ARBA00002663"/>
    </source>
</evidence>
<comment type="similarity">
    <text evidence="7">Belongs to the RnpA family.</text>
</comment>
<reference evidence="9 10" key="1">
    <citation type="submission" date="2020-12" db="EMBL/GenBank/DDBJ databases">
        <authorList>
            <person name="Shan Y."/>
        </authorList>
    </citation>
    <scope>NUCLEOTIDE SEQUENCE [LARGE SCALE GENOMIC DNA]</scope>
    <source>
        <strain evidence="10">csc3.9</strain>
    </source>
</reference>
<protein>
    <recommendedName>
        <fullName evidence="7 8">Ribonuclease P protein component</fullName>
        <shortName evidence="7">RNase P protein</shortName>
        <shortName evidence="7">RNaseP protein</shortName>
        <ecNumber evidence="7 8">3.1.26.5</ecNumber>
    </recommendedName>
    <alternativeName>
        <fullName evidence="7">Protein C5</fullName>
    </alternativeName>
</protein>
<keyword evidence="4 7" id="KW-0255">Endonuclease</keyword>
<dbReference type="EMBL" id="CP066167">
    <property type="protein sequence ID" value="QQD18295.1"/>
    <property type="molecule type" value="Genomic_DNA"/>
</dbReference>
<dbReference type="PROSITE" id="PS00648">
    <property type="entry name" value="RIBONUCLEASE_P"/>
    <property type="match status" value="1"/>
</dbReference>
<dbReference type="PANTHER" id="PTHR33992">
    <property type="entry name" value="RIBONUCLEASE P PROTEIN COMPONENT"/>
    <property type="match status" value="1"/>
</dbReference>
<dbReference type="Gene3D" id="3.30.230.10">
    <property type="match status" value="1"/>
</dbReference>
<dbReference type="AlphaFoldDB" id="A0A7T4R0R6"/>
<evidence type="ECO:0000256" key="8">
    <source>
        <dbReference type="NCBIfam" id="TIGR00188"/>
    </source>
</evidence>
<dbReference type="GO" id="GO:0042781">
    <property type="term" value="F:3'-tRNA processing endoribonuclease activity"/>
    <property type="evidence" value="ECO:0007669"/>
    <property type="project" value="TreeGrafter"/>
</dbReference>
<evidence type="ECO:0000313" key="10">
    <source>
        <dbReference type="Proteomes" id="UP000596063"/>
    </source>
</evidence>
<dbReference type="KEGG" id="snan:I6N98_18495"/>
<dbReference type="SUPFAM" id="SSF54211">
    <property type="entry name" value="Ribosomal protein S5 domain 2-like"/>
    <property type="match status" value="1"/>
</dbReference>
<proteinExistence type="inferred from homology"/>
<comment type="subunit">
    <text evidence="7">Consists of a catalytic RNA component (M1 or rnpB) and a protein subunit.</text>
</comment>
<dbReference type="InterPro" id="IPR020539">
    <property type="entry name" value="RNase_P_CS"/>
</dbReference>
<name>A0A7T4R0R6_9GAMM</name>
<dbReference type="NCBIfam" id="TIGR00188">
    <property type="entry name" value="rnpA"/>
    <property type="match status" value="1"/>
</dbReference>
<keyword evidence="6 7" id="KW-0694">RNA-binding</keyword>
<dbReference type="InterPro" id="IPR014721">
    <property type="entry name" value="Ribsml_uS5_D2-typ_fold_subgr"/>
</dbReference>
<dbReference type="HAMAP" id="MF_00227">
    <property type="entry name" value="RNase_P"/>
    <property type="match status" value="1"/>
</dbReference>
<evidence type="ECO:0000313" key="9">
    <source>
        <dbReference type="EMBL" id="QQD18295.1"/>
    </source>
</evidence>
<evidence type="ECO:0000256" key="4">
    <source>
        <dbReference type="ARBA" id="ARBA00022759"/>
    </source>
</evidence>
<accession>A0A7T4R0R6</accession>
<evidence type="ECO:0000256" key="5">
    <source>
        <dbReference type="ARBA" id="ARBA00022801"/>
    </source>
</evidence>
<sequence>MNHRFGKSLRLLNASDYQAVFDQSRLKVSNAELLFLARHNSLPHPRLGLVIAKRNVRLAVERNRVKRVVRETFRQQQHHLVGIDVIVLARRGVDKLDNQRLHDMCLSLWRQLEKRAEKQLRRRGE</sequence>
<comment type="function">
    <text evidence="1 7">RNaseP catalyzes the removal of the 5'-leader sequence from pre-tRNA to produce the mature 5'-terminus. It can also cleave other RNA substrates such as 4.5S RNA. The protein component plays an auxiliary but essential role in vivo by binding to the 5'-leader sequence and broadening the substrate specificity of the ribozyme.</text>
</comment>
<dbReference type="EC" id="3.1.26.5" evidence="7 8"/>
<gene>
    <name evidence="7 9" type="primary">rnpA</name>
    <name evidence="9" type="ORF">I6N98_18495</name>
</gene>
<evidence type="ECO:0000256" key="3">
    <source>
        <dbReference type="ARBA" id="ARBA00022722"/>
    </source>
</evidence>
<dbReference type="Pfam" id="PF00825">
    <property type="entry name" value="Ribonuclease_P"/>
    <property type="match status" value="1"/>
</dbReference>
<dbReference type="RefSeq" id="WP_198569792.1">
    <property type="nucleotide sequence ID" value="NZ_CP066167.1"/>
</dbReference>
<dbReference type="GO" id="GO:0004526">
    <property type="term" value="F:ribonuclease P activity"/>
    <property type="evidence" value="ECO:0007669"/>
    <property type="project" value="UniProtKB-UniRule"/>
</dbReference>
<dbReference type="InterPro" id="IPR020568">
    <property type="entry name" value="Ribosomal_Su5_D2-typ_SF"/>
</dbReference>
<keyword evidence="10" id="KW-1185">Reference proteome</keyword>
<organism evidence="9 10">
    <name type="scientific">Spongiibacter nanhainus</name>
    <dbReference type="NCBI Taxonomy" id="2794344"/>
    <lineage>
        <taxon>Bacteria</taxon>
        <taxon>Pseudomonadati</taxon>
        <taxon>Pseudomonadota</taxon>
        <taxon>Gammaproteobacteria</taxon>
        <taxon>Cellvibrionales</taxon>
        <taxon>Spongiibacteraceae</taxon>
        <taxon>Spongiibacter</taxon>
    </lineage>
</organism>
<keyword evidence="3 7" id="KW-0540">Nuclease</keyword>
<evidence type="ECO:0000256" key="6">
    <source>
        <dbReference type="ARBA" id="ARBA00022884"/>
    </source>
</evidence>
<dbReference type="PANTHER" id="PTHR33992:SF1">
    <property type="entry name" value="RIBONUCLEASE P PROTEIN COMPONENT"/>
    <property type="match status" value="1"/>
</dbReference>
<dbReference type="InterPro" id="IPR000100">
    <property type="entry name" value="RNase_P"/>
</dbReference>
<evidence type="ECO:0000256" key="2">
    <source>
        <dbReference type="ARBA" id="ARBA00022694"/>
    </source>
</evidence>
<dbReference type="GO" id="GO:0030677">
    <property type="term" value="C:ribonuclease P complex"/>
    <property type="evidence" value="ECO:0007669"/>
    <property type="project" value="TreeGrafter"/>
</dbReference>
<dbReference type="GO" id="GO:0000049">
    <property type="term" value="F:tRNA binding"/>
    <property type="evidence" value="ECO:0007669"/>
    <property type="project" value="UniProtKB-UniRule"/>
</dbReference>
<keyword evidence="2 7" id="KW-0819">tRNA processing</keyword>
<dbReference type="GO" id="GO:0001682">
    <property type="term" value="P:tRNA 5'-leader removal"/>
    <property type="evidence" value="ECO:0007669"/>
    <property type="project" value="UniProtKB-UniRule"/>
</dbReference>
<evidence type="ECO:0000256" key="7">
    <source>
        <dbReference type="HAMAP-Rule" id="MF_00227"/>
    </source>
</evidence>
<dbReference type="Proteomes" id="UP000596063">
    <property type="component" value="Chromosome"/>
</dbReference>